<feature type="non-terminal residue" evidence="1">
    <location>
        <position position="1"/>
    </location>
</feature>
<dbReference type="EMBL" id="JBDODL010002725">
    <property type="protein sequence ID" value="MES1922400.1"/>
    <property type="molecule type" value="Genomic_DNA"/>
</dbReference>
<evidence type="ECO:0000313" key="1">
    <source>
        <dbReference type="EMBL" id="MES1922400.1"/>
    </source>
</evidence>
<dbReference type="Pfam" id="PF00300">
    <property type="entry name" value="His_Phos_1"/>
    <property type="match status" value="1"/>
</dbReference>
<sequence length="217" mass="25075">GICQSLYLQHELLKRDFWGENKIDLIVTSPYKRAILTALAISRPKDFAVSCNFPVGQLTKSPGLILATQRYALSKVGVRFPVAEVLKWPISDIVDDKKFDLLGLTKHQKIPLIVNPLVSEIRRNNGDIGSKPAKLRETFSKIRFNRLKENWWRDKKQKNFKESVTEVNERTKNFVDWILTRKEKNILIVTHSLFIKALTGSRKLRNCEILCANINKF</sequence>
<keyword evidence="2" id="KW-1185">Reference proteome</keyword>
<organism evidence="1 2">
    <name type="scientific">Bonamia ostreae</name>
    <dbReference type="NCBI Taxonomy" id="126728"/>
    <lineage>
        <taxon>Eukaryota</taxon>
        <taxon>Sar</taxon>
        <taxon>Rhizaria</taxon>
        <taxon>Endomyxa</taxon>
        <taxon>Ascetosporea</taxon>
        <taxon>Haplosporida</taxon>
        <taxon>Bonamia</taxon>
    </lineage>
</organism>
<dbReference type="Proteomes" id="UP001439008">
    <property type="component" value="Unassembled WGS sequence"/>
</dbReference>
<accession>A0ABV2ARV5</accession>
<dbReference type="InterPro" id="IPR013078">
    <property type="entry name" value="His_Pase_superF_clade-1"/>
</dbReference>
<comment type="caution">
    <text evidence="1">The sequence shown here is derived from an EMBL/GenBank/DDBJ whole genome shotgun (WGS) entry which is preliminary data.</text>
</comment>
<dbReference type="SUPFAM" id="SSF53254">
    <property type="entry name" value="Phosphoglycerate mutase-like"/>
    <property type="match status" value="1"/>
</dbReference>
<dbReference type="PANTHER" id="PTHR48100">
    <property type="entry name" value="BROAD-SPECIFICITY PHOSPHATASE YOR283W-RELATED"/>
    <property type="match status" value="1"/>
</dbReference>
<evidence type="ECO:0000313" key="2">
    <source>
        <dbReference type="Proteomes" id="UP001439008"/>
    </source>
</evidence>
<evidence type="ECO:0008006" key="3">
    <source>
        <dbReference type="Google" id="ProtNLM"/>
    </source>
</evidence>
<reference evidence="1 2" key="1">
    <citation type="journal article" date="2024" name="BMC Biol.">
        <title>Comparative genomics of Ascetosporea gives new insight into the evolutionary basis for animal parasitism in Rhizaria.</title>
        <authorList>
            <person name="Hiltunen Thoren M."/>
            <person name="Onut-Brannstrom I."/>
            <person name="Alfjorden A."/>
            <person name="Peckova H."/>
            <person name="Swords F."/>
            <person name="Hooper C."/>
            <person name="Holzer A.S."/>
            <person name="Bass D."/>
            <person name="Burki F."/>
        </authorList>
    </citation>
    <scope>NUCLEOTIDE SEQUENCE [LARGE SCALE GENOMIC DNA]</scope>
    <source>
        <strain evidence="1">20-A016</strain>
    </source>
</reference>
<proteinExistence type="predicted"/>
<dbReference type="InterPro" id="IPR029033">
    <property type="entry name" value="His_PPase_superfam"/>
</dbReference>
<name>A0ABV2ARV5_9EUKA</name>
<dbReference type="PANTHER" id="PTHR48100:SF1">
    <property type="entry name" value="HISTIDINE PHOSPHATASE FAMILY PROTEIN-RELATED"/>
    <property type="match status" value="1"/>
</dbReference>
<protein>
    <recommendedName>
        <fullName evidence="3">Phosphoglycerate mutase</fullName>
    </recommendedName>
</protein>
<dbReference type="InterPro" id="IPR050275">
    <property type="entry name" value="PGM_Phosphatase"/>
</dbReference>
<dbReference type="Gene3D" id="3.40.50.1240">
    <property type="entry name" value="Phosphoglycerate mutase-like"/>
    <property type="match status" value="1"/>
</dbReference>
<gene>
    <name evidence="1" type="ORF">MHBO_003913</name>
</gene>